<organism evidence="1">
    <name type="scientific">Oppiella nova</name>
    <dbReference type="NCBI Taxonomy" id="334625"/>
    <lineage>
        <taxon>Eukaryota</taxon>
        <taxon>Metazoa</taxon>
        <taxon>Ecdysozoa</taxon>
        <taxon>Arthropoda</taxon>
        <taxon>Chelicerata</taxon>
        <taxon>Arachnida</taxon>
        <taxon>Acari</taxon>
        <taxon>Acariformes</taxon>
        <taxon>Sarcoptiformes</taxon>
        <taxon>Oribatida</taxon>
        <taxon>Brachypylina</taxon>
        <taxon>Oppioidea</taxon>
        <taxon>Oppiidae</taxon>
        <taxon>Oppiella</taxon>
    </lineage>
</organism>
<keyword evidence="2" id="KW-1185">Reference proteome</keyword>
<dbReference type="EMBL" id="CAJPVJ010007397">
    <property type="protein sequence ID" value="CAG2171200.1"/>
    <property type="molecule type" value="Genomic_DNA"/>
</dbReference>
<evidence type="ECO:0000313" key="2">
    <source>
        <dbReference type="Proteomes" id="UP000728032"/>
    </source>
</evidence>
<evidence type="ECO:0000313" key="1">
    <source>
        <dbReference type="EMBL" id="CAD7654013.1"/>
    </source>
</evidence>
<dbReference type="AlphaFoldDB" id="A0A7R9M5T0"/>
<sequence>MPNPIPPLPNMAGAYPHAPTPIPIPVSNVDYPSNITRDLSYQMGE</sequence>
<dbReference type="Proteomes" id="UP000728032">
    <property type="component" value="Unassembled WGS sequence"/>
</dbReference>
<reference evidence="1" key="1">
    <citation type="submission" date="2020-11" db="EMBL/GenBank/DDBJ databases">
        <authorList>
            <person name="Tran Van P."/>
        </authorList>
    </citation>
    <scope>NUCLEOTIDE SEQUENCE</scope>
</reference>
<name>A0A7R9M5T0_9ACAR</name>
<protein>
    <submittedName>
        <fullName evidence="1">Uncharacterized protein</fullName>
    </submittedName>
</protein>
<gene>
    <name evidence="1" type="ORF">ONB1V03_LOCUS10663</name>
</gene>
<proteinExistence type="predicted"/>
<dbReference type="EMBL" id="OC922222">
    <property type="protein sequence ID" value="CAD7654013.1"/>
    <property type="molecule type" value="Genomic_DNA"/>
</dbReference>
<accession>A0A7R9M5T0</accession>